<proteinExistence type="predicted"/>
<dbReference type="EMBL" id="JAJKFT010000010">
    <property type="protein sequence ID" value="MCC9632231.1"/>
    <property type="molecule type" value="Genomic_DNA"/>
</dbReference>
<evidence type="ECO:0000313" key="2">
    <source>
        <dbReference type="Proteomes" id="UP001139103"/>
    </source>
</evidence>
<evidence type="ECO:0008006" key="3">
    <source>
        <dbReference type="Google" id="ProtNLM"/>
    </source>
</evidence>
<dbReference type="RefSeq" id="WP_230225087.1">
    <property type="nucleotide sequence ID" value="NZ_JAJKFT010000010.1"/>
</dbReference>
<dbReference type="InterPro" id="IPR036393">
    <property type="entry name" value="AceGlu_kinase-like_sf"/>
</dbReference>
<protein>
    <recommendedName>
        <fullName evidence="3">Aspartate/glutamate/uridylate kinase domain-containing protein</fullName>
    </recommendedName>
</protein>
<dbReference type="Gene3D" id="3.40.1160.10">
    <property type="entry name" value="Acetylglutamate kinase-like"/>
    <property type="match status" value="1"/>
</dbReference>
<name>A0A9X1SJP3_9BACT</name>
<dbReference type="AlphaFoldDB" id="A0A9X1SJP3"/>
<comment type="caution">
    <text evidence="1">The sequence shown here is derived from an EMBL/GenBank/DDBJ whole genome shotgun (WGS) entry which is preliminary data.</text>
</comment>
<organism evidence="1 2">
    <name type="scientific">Blastopirellula sediminis</name>
    <dbReference type="NCBI Taxonomy" id="2894196"/>
    <lineage>
        <taxon>Bacteria</taxon>
        <taxon>Pseudomonadati</taxon>
        <taxon>Planctomycetota</taxon>
        <taxon>Planctomycetia</taxon>
        <taxon>Pirellulales</taxon>
        <taxon>Pirellulaceae</taxon>
        <taxon>Blastopirellula</taxon>
    </lineage>
</organism>
<reference evidence="1" key="1">
    <citation type="submission" date="2021-11" db="EMBL/GenBank/DDBJ databases">
        <title>Genome sequence.</title>
        <authorList>
            <person name="Sun Q."/>
        </authorList>
    </citation>
    <scope>NUCLEOTIDE SEQUENCE</scope>
    <source>
        <strain evidence="1">JC732</strain>
    </source>
</reference>
<accession>A0A9X1SJP3</accession>
<evidence type="ECO:0000313" key="1">
    <source>
        <dbReference type="EMBL" id="MCC9632231.1"/>
    </source>
</evidence>
<keyword evidence="2" id="KW-1185">Reference proteome</keyword>
<gene>
    <name evidence="1" type="ORF">LOC68_27880</name>
</gene>
<dbReference type="Proteomes" id="UP001139103">
    <property type="component" value="Unassembled WGS sequence"/>
</dbReference>
<dbReference type="SUPFAM" id="SSF53633">
    <property type="entry name" value="Carbamate kinase-like"/>
    <property type="match status" value="1"/>
</dbReference>
<sequence>MNLRVVKLGGSLFDLPDLGRRVEAWLAQQAPQPTALLAGGGMFADAVRQFDAVHQLPSLFSHHLALQSMRQSARALSCLLPAHDYIGQLDQLRFCLASASEGNLPPRYVGVWDVVDYWLQEIEPTLRAKTLDWTLTSDSIAAKLAVSWNAKSLVMLKSCDPPGETPHAWSAAGAVDPQFAEIAAGLTVSWVNLRDAKFDDRA</sequence>